<name>A0AAF0PZY4_SOLVR</name>
<gene>
    <name evidence="1" type="ORF">MTR67_007456</name>
</gene>
<dbReference type="Proteomes" id="UP001234989">
    <property type="component" value="Chromosome 2"/>
</dbReference>
<sequence>MFPQHKGYVGDYQNLLTALRLVAQSRSGIVISQRKYVLDIIEETGMMGCRLIDLILRWIRMLTSFQDPGRKGGHSVILKGGNLVSWKSRKQTVVARYSAEAEYRAMVVATCELVWIKEDERAVALLGRIGTFIGTTNDPDIITWSHNTDGKFSVNRVSRRGLSKLTERDRKSLESYLEKHGT</sequence>
<organism evidence="1 2">
    <name type="scientific">Solanum verrucosum</name>
    <dbReference type="NCBI Taxonomy" id="315347"/>
    <lineage>
        <taxon>Eukaryota</taxon>
        <taxon>Viridiplantae</taxon>
        <taxon>Streptophyta</taxon>
        <taxon>Embryophyta</taxon>
        <taxon>Tracheophyta</taxon>
        <taxon>Spermatophyta</taxon>
        <taxon>Magnoliopsida</taxon>
        <taxon>eudicotyledons</taxon>
        <taxon>Gunneridae</taxon>
        <taxon>Pentapetalae</taxon>
        <taxon>asterids</taxon>
        <taxon>lamiids</taxon>
        <taxon>Solanales</taxon>
        <taxon>Solanaceae</taxon>
        <taxon>Solanoideae</taxon>
        <taxon>Solaneae</taxon>
        <taxon>Solanum</taxon>
    </lineage>
</organism>
<evidence type="ECO:0008006" key="3">
    <source>
        <dbReference type="Google" id="ProtNLM"/>
    </source>
</evidence>
<evidence type="ECO:0000313" key="1">
    <source>
        <dbReference type="EMBL" id="WMV14071.1"/>
    </source>
</evidence>
<reference evidence="1" key="1">
    <citation type="submission" date="2023-08" db="EMBL/GenBank/DDBJ databases">
        <title>A de novo genome assembly of Solanum verrucosum Schlechtendal, a Mexican diploid species geographically isolated from the other diploid A-genome species in potato relatives.</title>
        <authorList>
            <person name="Hosaka K."/>
        </authorList>
    </citation>
    <scope>NUCLEOTIDE SEQUENCE</scope>
    <source>
        <tissue evidence="1">Young leaves</tissue>
    </source>
</reference>
<proteinExistence type="predicted"/>
<keyword evidence="2" id="KW-1185">Reference proteome</keyword>
<accession>A0AAF0PZY4</accession>
<dbReference type="AlphaFoldDB" id="A0AAF0PZY4"/>
<protein>
    <recommendedName>
        <fullName evidence="3">Reverse transcriptase Ty1/copia-type domain-containing protein</fullName>
    </recommendedName>
</protein>
<dbReference type="EMBL" id="CP133613">
    <property type="protein sequence ID" value="WMV14071.1"/>
    <property type="molecule type" value="Genomic_DNA"/>
</dbReference>
<evidence type="ECO:0000313" key="2">
    <source>
        <dbReference type="Proteomes" id="UP001234989"/>
    </source>
</evidence>
<dbReference type="CDD" id="cd09272">
    <property type="entry name" value="RNase_HI_RT_Ty1"/>
    <property type="match status" value="1"/>
</dbReference>